<accession>A0A0F0IEZ2</accession>
<feature type="transmembrane region" description="Helical" evidence="1">
    <location>
        <begin position="141"/>
        <end position="161"/>
    </location>
</feature>
<feature type="transmembrane region" description="Helical" evidence="1">
    <location>
        <begin position="285"/>
        <end position="304"/>
    </location>
</feature>
<comment type="caution">
    <text evidence="2">The sequence shown here is derived from an EMBL/GenBank/DDBJ whole genome shotgun (WGS) entry which is preliminary data.</text>
</comment>
<dbReference type="Pfam" id="PF10067">
    <property type="entry name" value="DUF2306"/>
    <property type="match status" value="1"/>
</dbReference>
<organism evidence="2 3">
    <name type="scientific">Aspergillus parasiticus (strain ATCC 56775 / NRRL 5862 / SRRC 143 / SU-1)</name>
    <dbReference type="NCBI Taxonomy" id="1403190"/>
    <lineage>
        <taxon>Eukaryota</taxon>
        <taxon>Fungi</taxon>
        <taxon>Dikarya</taxon>
        <taxon>Ascomycota</taxon>
        <taxon>Pezizomycotina</taxon>
        <taxon>Eurotiomycetes</taxon>
        <taxon>Eurotiomycetidae</taxon>
        <taxon>Eurotiales</taxon>
        <taxon>Aspergillaceae</taxon>
        <taxon>Aspergillus</taxon>
        <taxon>Aspergillus subgen. Circumdati</taxon>
    </lineage>
</organism>
<evidence type="ECO:0000313" key="3">
    <source>
        <dbReference type="Proteomes" id="UP000033540"/>
    </source>
</evidence>
<feature type="transmembrane region" description="Helical" evidence="1">
    <location>
        <begin position="28"/>
        <end position="47"/>
    </location>
</feature>
<dbReference type="EMBL" id="JZEE01000336">
    <property type="protein sequence ID" value="KJK65751.1"/>
    <property type="molecule type" value="Genomic_DNA"/>
</dbReference>
<keyword evidence="1" id="KW-0812">Transmembrane</keyword>
<gene>
    <name evidence="2" type="ORF">P875_00022134</name>
</gene>
<reference evidence="2 3" key="1">
    <citation type="submission" date="2015-02" db="EMBL/GenBank/DDBJ databases">
        <title>Draft genome sequence of Aspergillus parasiticus SU-1.</title>
        <authorList>
            <person name="Yu J."/>
            <person name="Fedorova N."/>
            <person name="Yin Y."/>
            <person name="Losada L."/>
            <person name="Zafar N."/>
            <person name="Taujale R."/>
            <person name="Ehrlich K.C."/>
            <person name="Bhatnagar D."/>
            <person name="Cleveland T.E."/>
            <person name="Bennett J.W."/>
            <person name="Nierman W.C."/>
        </authorList>
    </citation>
    <scope>NUCLEOTIDE SEQUENCE [LARGE SCALE GENOMIC DNA]</scope>
    <source>
        <strain evidence="3">ATCC 56775 / NRRL 5862 / SRRC 143 / SU-1</strain>
    </source>
</reference>
<feature type="transmembrane region" description="Helical" evidence="1">
    <location>
        <begin position="77"/>
        <end position="97"/>
    </location>
</feature>
<dbReference type="STRING" id="1403190.A0A0F0IEZ2"/>
<dbReference type="Proteomes" id="UP000033540">
    <property type="component" value="Unassembled WGS sequence"/>
</dbReference>
<feature type="transmembrane region" description="Helical" evidence="1">
    <location>
        <begin position="209"/>
        <end position="226"/>
    </location>
</feature>
<name>A0A0F0IEZ2_ASPPU</name>
<feature type="transmembrane region" description="Helical" evidence="1">
    <location>
        <begin position="109"/>
        <end position="129"/>
    </location>
</feature>
<evidence type="ECO:0000313" key="2">
    <source>
        <dbReference type="EMBL" id="KJK65751.1"/>
    </source>
</evidence>
<proteinExistence type="predicted"/>
<evidence type="ECO:0000256" key="1">
    <source>
        <dbReference type="SAM" id="Phobius"/>
    </source>
</evidence>
<dbReference type="AlphaFoldDB" id="A0A0F0IEZ2"/>
<dbReference type="InterPro" id="IPR018750">
    <property type="entry name" value="DUF2306_membrane"/>
</dbReference>
<sequence length="348" mass="39151">MDGAASSTPKTMFRWVQKLYNALGFKKGYNFILFFIFGGAWMGFTLARLEYLDFSTFCRNAVPGECFYYKGTGYIGLYLHLGCILPAAFLAFFQFVPAIRYKAILFHRINGYTIILLVLLSNVGALMIARHTFGGTLSTQAVVGLLVILSTCAIGMAYYNVKRLQLEQHRAWMLRAFFYVRPLLTKGNLFAHLLNVVTKQMGCIITTRIIMIISTAIISISPKYYMAQPCDKLDFIIGREQTLESYPDCASFYNGSKPDQNALVLGDFNGNGDKIGAALNLNFGMAFWLALFLHAIGVEIYLQMTPKESHRLRKISYTRQLEAGYKHPGRAGLTVDKFGDSEPWVPET</sequence>
<dbReference type="OrthoDB" id="193478at2759"/>
<keyword evidence="1" id="KW-0472">Membrane</keyword>
<protein>
    <submittedName>
        <fullName evidence="2">Putative membrane protein DUF2306</fullName>
    </submittedName>
</protein>
<keyword evidence="1" id="KW-1133">Transmembrane helix</keyword>